<feature type="chain" id="PRO_5047046459" evidence="2">
    <location>
        <begin position="23"/>
        <end position="247"/>
    </location>
</feature>
<dbReference type="RefSeq" id="WP_018748299.1">
    <property type="nucleotide sequence ID" value="NZ_BSOZ01000002.1"/>
</dbReference>
<dbReference type="Pfam" id="PF00497">
    <property type="entry name" value="SBP_bac_3"/>
    <property type="match status" value="1"/>
</dbReference>
<keyword evidence="1 2" id="KW-0732">Signal</keyword>
<dbReference type="Proteomes" id="UP001156836">
    <property type="component" value="Unassembled WGS sequence"/>
</dbReference>
<dbReference type="SMART" id="SM00079">
    <property type="entry name" value="PBPe"/>
    <property type="match status" value="1"/>
</dbReference>
<evidence type="ECO:0000259" key="3">
    <source>
        <dbReference type="SMART" id="SM00062"/>
    </source>
</evidence>
<feature type="domain" description="Ionotropic glutamate receptor C-terminal" evidence="4">
    <location>
        <begin position="25"/>
        <end position="247"/>
    </location>
</feature>
<evidence type="ECO:0000256" key="1">
    <source>
        <dbReference type="ARBA" id="ARBA00022729"/>
    </source>
</evidence>
<name>A0ABQ6BM56_9NEIS</name>
<comment type="caution">
    <text evidence="5">The sequence shown here is derived from an EMBL/GenBank/DDBJ whole genome shotgun (WGS) entry which is preliminary data.</text>
</comment>
<dbReference type="PANTHER" id="PTHR35936:SF17">
    <property type="entry name" value="ARGININE-BINDING EXTRACELLULAR PROTEIN ARTP"/>
    <property type="match status" value="1"/>
</dbReference>
<dbReference type="InterPro" id="IPR001320">
    <property type="entry name" value="Iontro_rcpt_C"/>
</dbReference>
<dbReference type="InterPro" id="IPR001638">
    <property type="entry name" value="Solute-binding_3/MltF_N"/>
</dbReference>
<reference evidence="6" key="1">
    <citation type="journal article" date="2019" name="Int. J. Syst. Evol. Microbiol.">
        <title>The Global Catalogue of Microorganisms (GCM) 10K type strain sequencing project: providing services to taxonomists for standard genome sequencing and annotation.</title>
        <authorList>
            <consortium name="The Broad Institute Genomics Platform"/>
            <consortium name="The Broad Institute Genome Sequencing Center for Infectious Disease"/>
            <person name="Wu L."/>
            <person name="Ma J."/>
        </authorList>
    </citation>
    <scope>NUCLEOTIDE SEQUENCE [LARGE SCALE GENOMIC DNA]</scope>
    <source>
        <strain evidence="6">NBRC 104970</strain>
    </source>
</reference>
<accession>A0ABQ6BM56</accession>
<proteinExistence type="predicted"/>
<dbReference type="Gene3D" id="3.40.190.10">
    <property type="entry name" value="Periplasmic binding protein-like II"/>
    <property type="match status" value="2"/>
</dbReference>
<dbReference type="PANTHER" id="PTHR35936">
    <property type="entry name" value="MEMBRANE-BOUND LYTIC MUREIN TRANSGLYCOSYLASE F"/>
    <property type="match status" value="1"/>
</dbReference>
<gene>
    <name evidence="5" type="ORF">GCM10007860_02280</name>
</gene>
<dbReference type="EMBL" id="BSOZ01000002">
    <property type="protein sequence ID" value="GLS03085.1"/>
    <property type="molecule type" value="Genomic_DNA"/>
</dbReference>
<organism evidence="5 6">
    <name type="scientific">Chitiniphilus shinanonensis</name>
    <dbReference type="NCBI Taxonomy" id="553088"/>
    <lineage>
        <taxon>Bacteria</taxon>
        <taxon>Pseudomonadati</taxon>
        <taxon>Pseudomonadota</taxon>
        <taxon>Betaproteobacteria</taxon>
        <taxon>Neisseriales</taxon>
        <taxon>Chitinibacteraceae</taxon>
        <taxon>Chitiniphilus</taxon>
    </lineage>
</organism>
<dbReference type="CDD" id="cd13624">
    <property type="entry name" value="PBP2_Arg_Lys_His"/>
    <property type="match status" value="1"/>
</dbReference>
<evidence type="ECO:0000259" key="4">
    <source>
        <dbReference type="SMART" id="SM00079"/>
    </source>
</evidence>
<feature type="signal peptide" evidence="2">
    <location>
        <begin position="1"/>
        <end position="22"/>
    </location>
</feature>
<evidence type="ECO:0000256" key="2">
    <source>
        <dbReference type="SAM" id="SignalP"/>
    </source>
</evidence>
<dbReference type="SMART" id="SM00062">
    <property type="entry name" value="PBPb"/>
    <property type="match status" value="1"/>
</dbReference>
<sequence>MRMFPRCLAALCCALLLGAAHAERVYVVGTEATFAPFESMNEQQQIVGFDADLIQAIADKAGFRIKLVNTPWEALFTGLRNGDRDIVAAAVTITSERKRTMDFSAPYFEARQLIITAQDNKVDTLAHLAGRKIGVQGGTSGDALAQQRFGKTSSNIRRFDSIVQALEALRAAQVEAVIADNGVVRNYLVENPGARLRLVDDPAFEKEYYGIAVKKGNKALLERINRGLAAIKADGTYQKIHLKYFGK</sequence>
<dbReference type="SUPFAM" id="SSF53850">
    <property type="entry name" value="Periplasmic binding protein-like II"/>
    <property type="match status" value="1"/>
</dbReference>
<feature type="domain" description="Solute-binding protein family 3/N-terminal" evidence="3">
    <location>
        <begin position="25"/>
        <end position="247"/>
    </location>
</feature>
<protein>
    <submittedName>
        <fullName evidence="5">Basic amino acid ABC transporter substrate-binding protein</fullName>
    </submittedName>
</protein>
<evidence type="ECO:0000313" key="5">
    <source>
        <dbReference type="EMBL" id="GLS03085.1"/>
    </source>
</evidence>
<keyword evidence="6" id="KW-1185">Reference proteome</keyword>
<evidence type="ECO:0000313" key="6">
    <source>
        <dbReference type="Proteomes" id="UP001156836"/>
    </source>
</evidence>